<sequence>MASRYSWVIYKSKHFEKYIDAKRVTHANWMRYVNCAHNNEETNLVAFQYQGEIFYRCCRPIKPRQELLVWYEEKYAKNLDGRCPVGKWSEVFCRQEQVVQSNYPRPDSHQFLLMRNIPSESTFTVGMVLSG</sequence>
<evidence type="ECO:0000313" key="1">
    <source>
        <dbReference type="EMBL" id="MCJ8749386.1"/>
    </source>
</evidence>
<comment type="caution">
    <text evidence="1">The sequence shown here is derived from an EMBL/GenBank/DDBJ whole genome shotgun (WGS) entry which is preliminary data.</text>
</comment>
<organism evidence="1 2">
    <name type="scientific">Pangasius djambal</name>
    <dbReference type="NCBI Taxonomy" id="1691987"/>
    <lineage>
        <taxon>Eukaryota</taxon>
        <taxon>Metazoa</taxon>
        <taxon>Chordata</taxon>
        <taxon>Craniata</taxon>
        <taxon>Vertebrata</taxon>
        <taxon>Euteleostomi</taxon>
        <taxon>Actinopterygii</taxon>
        <taxon>Neopterygii</taxon>
        <taxon>Teleostei</taxon>
        <taxon>Ostariophysi</taxon>
        <taxon>Siluriformes</taxon>
        <taxon>Pangasiidae</taxon>
        <taxon>Pangasius</taxon>
    </lineage>
</organism>
<accession>A0ACC5ZQF8</accession>
<gene>
    <name evidence="1" type="ORF">PDJAM_G00175700</name>
</gene>
<name>A0ACC5ZQF8_9TELE</name>
<protein>
    <submittedName>
        <fullName evidence="1">Uncharacterized protein</fullName>
    </submittedName>
</protein>
<proteinExistence type="predicted"/>
<evidence type="ECO:0000313" key="2">
    <source>
        <dbReference type="Proteomes" id="UP000830395"/>
    </source>
</evidence>
<dbReference type="Proteomes" id="UP000830395">
    <property type="component" value="Chromosome 29"/>
</dbReference>
<reference evidence="1" key="1">
    <citation type="submission" date="2020-02" db="EMBL/GenBank/DDBJ databases">
        <title>Genome sequencing of the panga catfish, Pangasius djambal.</title>
        <authorList>
            <person name="Wen M."/>
            <person name="Zahm M."/>
            <person name="Roques C."/>
            <person name="Cabau C."/>
            <person name="Klopp C."/>
            <person name="Donnadieu C."/>
            <person name="Jouanno E."/>
            <person name="Avarre J.-C."/>
            <person name="Campet M."/>
            <person name="Ha T."/>
            <person name="Dugue R."/>
            <person name="Lampietro C."/>
            <person name="Louis A."/>
            <person name="Herpin A."/>
            <person name="Echchiki A."/>
            <person name="Berthelot C."/>
            <person name="Parey E."/>
            <person name="Roest-Crollius H."/>
            <person name="Braasch I."/>
            <person name="Postlethwait J.H."/>
            <person name="Bobe J."/>
            <person name="Montfort J."/>
            <person name="Bouchez O."/>
            <person name="Begum T."/>
            <person name="Schartl M."/>
            <person name="Gustiano R."/>
            <person name="Guiguen Y."/>
        </authorList>
    </citation>
    <scope>NUCLEOTIDE SEQUENCE</scope>
    <source>
        <strain evidence="1">Pdj_M5554</strain>
    </source>
</reference>
<keyword evidence="2" id="KW-1185">Reference proteome</keyword>
<dbReference type="EMBL" id="CM041003">
    <property type="protein sequence ID" value="MCJ8749386.1"/>
    <property type="molecule type" value="Genomic_DNA"/>
</dbReference>